<evidence type="ECO:0000313" key="3">
    <source>
        <dbReference type="EMBL" id="OGL46446.1"/>
    </source>
</evidence>
<comment type="caution">
    <text evidence="3">The sequence shown here is derived from an EMBL/GenBank/DDBJ whole genome shotgun (WGS) entry which is preliminary data.</text>
</comment>
<dbReference type="CDD" id="cd03801">
    <property type="entry name" value="GT4_PimA-like"/>
    <property type="match status" value="1"/>
</dbReference>
<organism evidence="3 4">
    <name type="scientific">Candidatus Schekmanbacteria bacterium RBG_13_48_7</name>
    <dbReference type="NCBI Taxonomy" id="1817878"/>
    <lineage>
        <taxon>Bacteria</taxon>
        <taxon>Candidatus Schekmaniibacteriota</taxon>
    </lineage>
</organism>
<feature type="domain" description="Glycosyltransferase subfamily 4-like N-terminal" evidence="2">
    <location>
        <begin position="15"/>
        <end position="164"/>
    </location>
</feature>
<dbReference type="Proteomes" id="UP000179266">
    <property type="component" value="Unassembled WGS sequence"/>
</dbReference>
<feature type="domain" description="Glycosyl transferase family 1" evidence="1">
    <location>
        <begin position="182"/>
        <end position="358"/>
    </location>
</feature>
<proteinExistence type="predicted"/>
<dbReference type="Pfam" id="PF13439">
    <property type="entry name" value="Glyco_transf_4"/>
    <property type="match status" value="1"/>
</dbReference>
<dbReference type="InterPro" id="IPR028098">
    <property type="entry name" value="Glyco_trans_4-like_N"/>
</dbReference>
<evidence type="ECO:0000259" key="2">
    <source>
        <dbReference type="Pfam" id="PF13439"/>
    </source>
</evidence>
<evidence type="ECO:0000259" key="1">
    <source>
        <dbReference type="Pfam" id="PF00534"/>
    </source>
</evidence>
<sequence length="381" mass="42513">MNLLYITWNFPPRKGGMENYNWRLSNELSKKHNILIITRHLSESKNTDTIKRAPFPGLISFFLYGYVAGKRMIRGNSINGVIGGSASVVPLLKKLSTKSGLPKLVLTHGFDLTYPGMCYQTILKRSLKSIDYFVSNSNFTAQILQKTGIQPEKITVIPPGVDTEFYTPCDRAGIAALKARYGLQDRRIILFVGRLVHRKGILKFTREVFPQVVRHCKDAVLIIVGDEPTEAVVHKERLKFMLTKSVNDLGLQKSVIVRGWIDSESLRDHYRFCDFCILPAIPVTGNDHEGFGMVIIEAAACAKPTVAVALGGIPDAIINNQTGILLQPWSPEELADNVIKLLNDPARCAELGNNARNRAVEKFDWNIVTAAFCSLAEKIFQ</sequence>
<protein>
    <recommendedName>
        <fullName evidence="5">Glycosyl transferase family 1 domain-containing protein</fullName>
    </recommendedName>
</protein>
<evidence type="ECO:0000313" key="4">
    <source>
        <dbReference type="Proteomes" id="UP000179266"/>
    </source>
</evidence>
<dbReference type="InterPro" id="IPR001296">
    <property type="entry name" value="Glyco_trans_1"/>
</dbReference>
<dbReference type="AlphaFoldDB" id="A0A1F7RXZ7"/>
<name>A0A1F7RXZ7_9BACT</name>
<dbReference type="Gene3D" id="3.40.50.2000">
    <property type="entry name" value="Glycogen Phosphorylase B"/>
    <property type="match status" value="2"/>
</dbReference>
<dbReference type="PANTHER" id="PTHR12526">
    <property type="entry name" value="GLYCOSYLTRANSFERASE"/>
    <property type="match status" value="1"/>
</dbReference>
<gene>
    <name evidence="3" type="ORF">A2161_02365</name>
</gene>
<dbReference type="GO" id="GO:0016757">
    <property type="term" value="F:glycosyltransferase activity"/>
    <property type="evidence" value="ECO:0007669"/>
    <property type="project" value="InterPro"/>
</dbReference>
<accession>A0A1F7RXZ7</accession>
<dbReference type="Pfam" id="PF00534">
    <property type="entry name" value="Glycos_transf_1"/>
    <property type="match status" value="1"/>
</dbReference>
<dbReference type="EMBL" id="MGDD01000127">
    <property type="protein sequence ID" value="OGL46446.1"/>
    <property type="molecule type" value="Genomic_DNA"/>
</dbReference>
<evidence type="ECO:0008006" key="5">
    <source>
        <dbReference type="Google" id="ProtNLM"/>
    </source>
</evidence>
<reference evidence="3 4" key="1">
    <citation type="journal article" date="2016" name="Nat. Commun.">
        <title>Thousands of microbial genomes shed light on interconnected biogeochemical processes in an aquifer system.</title>
        <authorList>
            <person name="Anantharaman K."/>
            <person name="Brown C.T."/>
            <person name="Hug L.A."/>
            <person name="Sharon I."/>
            <person name="Castelle C.J."/>
            <person name="Probst A.J."/>
            <person name="Thomas B.C."/>
            <person name="Singh A."/>
            <person name="Wilkins M.J."/>
            <person name="Karaoz U."/>
            <person name="Brodie E.L."/>
            <person name="Williams K.H."/>
            <person name="Hubbard S.S."/>
            <person name="Banfield J.F."/>
        </authorList>
    </citation>
    <scope>NUCLEOTIDE SEQUENCE [LARGE SCALE GENOMIC DNA]</scope>
</reference>
<dbReference type="SUPFAM" id="SSF53756">
    <property type="entry name" value="UDP-Glycosyltransferase/glycogen phosphorylase"/>
    <property type="match status" value="1"/>
</dbReference>